<evidence type="ECO:0000259" key="4">
    <source>
        <dbReference type="PROSITE" id="PS51186"/>
    </source>
</evidence>
<comment type="similarity">
    <text evidence="3">Belongs to the Nudix hydrolase family.</text>
</comment>
<dbReference type="EMBL" id="KJ512985">
    <property type="protein sequence ID" value="AHN92779.1"/>
    <property type="molecule type" value="Genomic_DNA"/>
</dbReference>
<keyword evidence="6" id="KW-0808">Transferase</keyword>
<dbReference type="PANTHER" id="PTHR43046:SF2">
    <property type="entry name" value="8-OXO-DGTP DIPHOSPHATASE-RELATED"/>
    <property type="match status" value="1"/>
</dbReference>
<sequence length="285" mass="32197">MLCVSFHSAASVEDRLLKFAVIAARYQNQWVFCRHKDRSTWEIPGGHREPGEQILQTAQRELREETGAVSAMLKPLTVYAVTQDEQTTYGMLYLAEILELEPLSDSVEIGEIRLFDDLPERLTYAAIQPKLFARALEELAISIEKATLKDAKSVSTLAAKLWNHHEIEELEAEFSDFLQQEDAAVFLCKRTGAAVGFAQCGLRRDYVEGTETSPVGYLEGIFVEEGCRGRGFAKALLKHCEAWAREKGCTEFASDCELCNDTSLRFHLRMGFQEANRIICFTKKL</sequence>
<dbReference type="PANTHER" id="PTHR43046">
    <property type="entry name" value="GDP-MANNOSE MANNOSYL HYDROLASE"/>
    <property type="match status" value="1"/>
</dbReference>
<dbReference type="InterPro" id="IPR016181">
    <property type="entry name" value="Acyl_CoA_acyltransferase"/>
</dbReference>
<name>X2L5W1_9BACT</name>
<dbReference type="InterPro" id="IPR000182">
    <property type="entry name" value="GNAT_dom"/>
</dbReference>
<dbReference type="InterPro" id="IPR014078">
    <property type="entry name" value="Nudix_YtkD"/>
</dbReference>
<reference evidence="6" key="1">
    <citation type="journal article" date="2014" name="MBio">
        <title>Diverse Antibiotic Resistance Genes in Dairy Cow Manure.</title>
        <authorList>
            <person name="Wichmann F."/>
            <person name="Udikovic-Kolic N."/>
            <person name="Andrew S."/>
            <person name="Handelsman J."/>
        </authorList>
    </citation>
    <scope>NUCLEOTIDE SEQUENCE</scope>
</reference>
<dbReference type="SUPFAM" id="SSF55811">
    <property type="entry name" value="Nudix"/>
    <property type="match status" value="1"/>
</dbReference>
<protein>
    <submittedName>
        <fullName evidence="6">Type 1 aminoglycoside N(6')-acetyltransferase</fullName>
    </submittedName>
</protein>
<dbReference type="PROSITE" id="PS51186">
    <property type="entry name" value="GNAT"/>
    <property type="match status" value="1"/>
</dbReference>
<dbReference type="CDD" id="cd04665">
    <property type="entry name" value="NUDIX_RppH"/>
    <property type="match status" value="1"/>
</dbReference>
<dbReference type="Pfam" id="PF00293">
    <property type="entry name" value="NUDIX"/>
    <property type="match status" value="1"/>
</dbReference>
<dbReference type="CDD" id="cd04301">
    <property type="entry name" value="NAT_SF"/>
    <property type="match status" value="1"/>
</dbReference>
<evidence type="ECO:0000259" key="5">
    <source>
        <dbReference type="PROSITE" id="PS51462"/>
    </source>
</evidence>
<evidence type="ECO:0000256" key="1">
    <source>
        <dbReference type="ARBA" id="ARBA00001946"/>
    </source>
</evidence>
<dbReference type="Gene3D" id="3.90.79.10">
    <property type="entry name" value="Nucleoside Triphosphate Pyrophosphohydrolase"/>
    <property type="match status" value="1"/>
</dbReference>
<accession>X2L5W1</accession>
<dbReference type="NCBIfam" id="NF043067">
    <property type="entry name" value="AAC_6p_group_E"/>
    <property type="match status" value="1"/>
</dbReference>
<evidence type="ECO:0000256" key="2">
    <source>
        <dbReference type="ARBA" id="ARBA00022801"/>
    </source>
</evidence>
<dbReference type="AlphaFoldDB" id="X2L5W1"/>
<dbReference type="SUPFAM" id="SSF55729">
    <property type="entry name" value="Acyl-CoA N-acyltransferases (Nat)"/>
    <property type="match status" value="1"/>
</dbReference>
<feature type="domain" description="N-acetyltransferase" evidence="4">
    <location>
        <begin position="141"/>
        <end position="285"/>
    </location>
</feature>
<proteinExistence type="inferred from homology"/>
<dbReference type="GO" id="GO:0016787">
    <property type="term" value="F:hydrolase activity"/>
    <property type="evidence" value="ECO:0007669"/>
    <property type="project" value="UniProtKB-KW"/>
</dbReference>
<dbReference type="InterPro" id="IPR015797">
    <property type="entry name" value="NUDIX_hydrolase-like_dom_sf"/>
</dbReference>
<dbReference type="PROSITE" id="PS00893">
    <property type="entry name" value="NUDIX_BOX"/>
    <property type="match status" value="1"/>
</dbReference>
<dbReference type="InterPro" id="IPR020476">
    <property type="entry name" value="Nudix_hydrolase"/>
</dbReference>
<dbReference type="PROSITE" id="PS51462">
    <property type="entry name" value="NUDIX"/>
    <property type="match status" value="1"/>
</dbReference>
<keyword evidence="2 3" id="KW-0378">Hydrolase</keyword>
<dbReference type="InterPro" id="IPR020084">
    <property type="entry name" value="NUDIX_hydrolase_CS"/>
</dbReference>
<dbReference type="PRINTS" id="PR00502">
    <property type="entry name" value="NUDIXFAMILY"/>
</dbReference>
<organism evidence="6">
    <name type="scientific">uncultured bacterium DCM004Kan06</name>
    <dbReference type="NCBI Taxonomy" id="1471933"/>
    <lineage>
        <taxon>Bacteria</taxon>
        <taxon>environmental samples</taxon>
    </lineage>
</organism>
<comment type="cofactor">
    <cofactor evidence="1">
        <name>Mg(2+)</name>
        <dbReference type="ChEBI" id="CHEBI:18420"/>
    </cofactor>
</comment>
<evidence type="ECO:0000313" key="6">
    <source>
        <dbReference type="EMBL" id="AHN92779.1"/>
    </source>
</evidence>
<dbReference type="Pfam" id="PF00583">
    <property type="entry name" value="Acetyltransf_1"/>
    <property type="match status" value="1"/>
</dbReference>
<dbReference type="Gene3D" id="3.40.630.30">
    <property type="match status" value="1"/>
</dbReference>
<evidence type="ECO:0000256" key="3">
    <source>
        <dbReference type="RuleBase" id="RU003476"/>
    </source>
</evidence>
<feature type="domain" description="Nudix hydrolase" evidence="5">
    <location>
        <begin position="14"/>
        <end position="135"/>
    </location>
</feature>
<dbReference type="InterPro" id="IPR000086">
    <property type="entry name" value="NUDIX_hydrolase_dom"/>
</dbReference>
<gene>
    <name evidence="6" type="primary">nat9</name>
</gene>
<dbReference type="GO" id="GO:0016747">
    <property type="term" value="F:acyltransferase activity, transferring groups other than amino-acyl groups"/>
    <property type="evidence" value="ECO:0007669"/>
    <property type="project" value="InterPro"/>
</dbReference>